<name>A0A0G3GTE3_9CORY</name>
<dbReference type="RefSeq" id="WP_144414081.1">
    <property type="nucleotide sequence ID" value="NZ_CP011542.1"/>
</dbReference>
<protein>
    <submittedName>
        <fullName evidence="1">Uncharacterized protein</fullName>
    </submittedName>
</protein>
<dbReference type="Proteomes" id="UP000035199">
    <property type="component" value="Chromosome"/>
</dbReference>
<gene>
    <name evidence="1" type="ORF">CMUST_00470</name>
</gene>
<organism evidence="1 2">
    <name type="scientific">Corynebacterium mustelae</name>
    <dbReference type="NCBI Taxonomy" id="571915"/>
    <lineage>
        <taxon>Bacteria</taxon>
        <taxon>Bacillati</taxon>
        <taxon>Actinomycetota</taxon>
        <taxon>Actinomycetes</taxon>
        <taxon>Mycobacteriales</taxon>
        <taxon>Corynebacteriaceae</taxon>
        <taxon>Corynebacterium</taxon>
    </lineage>
</organism>
<proteinExistence type="predicted"/>
<reference evidence="2" key="2">
    <citation type="submission" date="2015-05" db="EMBL/GenBank/DDBJ databases">
        <title>Complete genome sequence of Corynebacterium mustelae DSM 45274, isolated from various tissues of a male ferret with lethal sepsis.</title>
        <authorList>
            <person name="Ruckert C."/>
            <person name="Albersmeier A."/>
            <person name="Winkler A."/>
            <person name="Tauch A."/>
        </authorList>
    </citation>
    <scope>NUCLEOTIDE SEQUENCE [LARGE SCALE GENOMIC DNA]</scope>
    <source>
        <strain evidence="2">DSM 45274</strain>
    </source>
</reference>
<keyword evidence="2" id="KW-1185">Reference proteome</keyword>
<dbReference type="EMBL" id="CP011542">
    <property type="protein sequence ID" value="AKK04451.1"/>
    <property type="molecule type" value="Genomic_DNA"/>
</dbReference>
<reference evidence="1 2" key="1">
    <citation type="journal article" date="2015" name="Genome Announc.">
        <title>Complete Genome Sequence of the Type Strain Corynebacterium mustelae DSM 45274, Isolated from Various Tissues of a Male Ferret with Lethal Sepsis.</title>
        <authorList>
            <person name="Ruckert C."/>
            <person name="Eimer J."/>
            <person name="Winkler A."/>
            <person name="Tauch A."/>
        </authorList>
    </citation>
    <scope>NUCLEOTIDE SEQUENCE [LARGE SCALE GENOMIC DNA]</scope>
    <source>
        <strain evidence="1 2">DSM 45274</strain>
    </source>
</reference>
<dbReference type="AlphaFoldDB" id="A0A0G3GTE3"/>
<sequence length="231" mass="26596">MRIFPELKRIAYDSVTLGGNDYFRPGFLESEAHKGWLQKYSSRVGVLAVRGLPDFMFNLVTRNYRKKGCEVLGLGYHSVVIADGDNCVRKIHHRTLYSGADERQAYIDRLYRKQCLLCDHFPPEMIELQDFVIEEFPLNPSLTCVVSKQKRIFGNGMDYAEIRAHNDIMDLCQHMFDKSEALPDIVGKKNIFQVSWRNLPVIVDTIPVEKSDPSDHEAYRRAQEILWGAPG</sequence>
<evidence type="ECO:0000313" key="2">
    <source>
        <dbReference type="Proteomes" id="UP000035199"/>
    </source>
</evidence>
<dbReference type="PATRIC" id="fig|571915.4.peg.98"/>
<dbReference type="KEGG" id="cmv:CMUST_00470"/>
<evidence type="ECO:0000313" key="1">
    <source>
        <dbReference type="EMBL" id="AKK04451.1"/>
    </source>
</evidence>
<dbReference type="OrthoDB" id="4404776at2"/>
<accession>A0A0G3GTE3</accession>